<dbReference type="Proteomes" id="UP000501568">
    <property type="component" value="Chromosome"/>
</dbReference>
<evidence type="ECO:0000256" key="11">
    <source>
        <dbReference type="SAM" id="Phobius"/>
    </source>
</evidence>
<dbReference type="GO" id="GO:0000155">
    <property type="term" value="F:phosphorelay sensor kinase activity"/>
    <property type="evidence" value="ECO:0007669"/>
    <property type="project" value="InterPro"/>
</dbReference>
<comment type="catalytic activity">
    <reaction evidence="1">
        <text>ATP + protein L-histidine = ADP + protein N-phospho-L-histidine.</text>
        <dbReference type="EC" id="2.7.13.3"/>
    </reaction>
</comment>
<keyword evidence="11" id="KW-1133">Transmembrane helix</keyword>
<keyword evidence="9" id="KW-0067">ATP-binding</keyword>
<dbReference type="PROSITE" id="PS50109">
    <property type="entry name" value="HIS_KIN"/>
    <property type="match status" value="1"/>
</dbReference>
<keyword evidence="11" id="KW-0812">Transmembrane</keyword>
<organism evidence="14 15">
    <name type="scientific">Stakelama tenebrarum</name>
    <dbReference type="NCBI Taxonomy" id="2711215"/>
    <lineage>
        <taxon>Bacteria</taxon>
        <taxon>Pseudomonadati</taxon>
        <taxon>Pseudomonadota</taxon>
        <taxon>Alphaproteobacteria</taxon>
        <taxon>Sphingomonadales</taxon>
        <taxon>Sphingomonadaceae</taxon>
        <taxon>Stakelama</taxon>
    </lineage>
</organism>
<dbReference type="InterPro" id="IPR005467">
    <property type="entry name" value="His_kinase_dom"/>
</dbReference>
<reference evidence="14 15" key="1">
    <citation type="submission" date="2020-02" db="EMBL/GenBank/DDBJ databases">
        <authorList>
            <person name="Zheng R.K."/>
            <person name="Sun C.M."/>
        </authorList>
    </citation>
    <scope>NUCLEOTIDE SEQUENCE [LARGE SCALE GENOMIC DNA]</scope>
    <source>
        <strain evidence="15">zrk23</strain>
    </source>
</reference>
<sequence length="537" mass="57517">MIRGPKEWIKRRWPPLRLRTILFATLFVVAALPGVGAVFLRVYENTLVRQTEAELIAQSAALAASAQALWPGAEPASDRGCDADADIAVPSIRRPASAGCVRPEPSTIDLSSTPILPPRPSPVSTSGDMSPEARAAAETLVPILRRTRQTTLAAIELLDARGRVVAGQDAGRSYADLPEVREALAGRPETVLRRNAGYRQVYLFEWLSRAAAIRIHHVRPIVVDGQVVGVLLLSRSARALFKGLYEDRFKIAFGVLVIFGILVVLSGVLSRGISRPIEALARATRSVAAGGGGGSVPEAPRTAAVEIQALYADFDAMAEAIERRSGYLRDLANAVSHEFKTPIAGIRGAIELLQDHDATMTPEDRRRFLANADADAERLTLLVSRLLDLARADMAPGDPDARSDLRLAVARAEKEARLAVTLDAPEILPQAAVPPVTIDTLLATLLDNSVRAGANAVTVRIAPDTDRLAMDICDNGPGIAPADRKRIFEPFFTTRRADGGSGLGLAIVRSLLRASGATIELVAVEEGTCFRVILPRG</sequence>
<dbReference type="Gene3D" id="1.10.287.130">
    <property type="match status" value="1"/>
</dbReference>
<evidence type="ECO:0000256" key="10">
    <source>
        <dbReference type="SAM" id="MobiDB-lite"/>
    </source>
</evidence>
<keyword evidence="11" id="KW-0472">Membrane</keyword>
<dbReference type="SMART" id="SM00388">
    <property type="entry name" value="HisKA"/>
    <property type="match status" value="1"/>
</dbReference>
<dbReference type="InterPro" id="IPR036097">
    <property type="entry name" value="HisK_dim/P_sf"/>
</dbReference>
<keyword evidence="4" id="KW-1003">Cell membrane</keyword>
<feature type="domain" description="Histidine kinase" evidence="12">
    <location>
        <begin position="334"/>
        <end position="537"/>
    </location>
</feature>
<dbReference type="Pfam" id="PF02518">
    <property type="entry name" value="HATPase_c"/>
    <property type="match status" value="1"/>
</dbReference>
<dbReference type="InterPro" id="IPR004358">
    <property type="entry name" value="Sig_transdc_His_kin-like_C"/>
</dbReference>
<evidence type="ECO:0000259" key="12">
    <source>
        <dbReference type="PROSITE" id="PS50109"/>
    </source>
</evidence>
<evidence type="ECO:0000256" key="3">
    <source>
        <dbReference type="ARBA" id="ARBA00012438"/>
    </source>
</evidence>
<accession>A0A6G6YAY7</accession>
<dbReference type="InterPro" id="IPR003594">
    <property type="entry name" value="HATPase_dom"/>
</dbReference>
<dbReference type="SUPFAM" id="SSF55874">
    <property type="entry name" value="ATPase domain of HSP90 chaperone/DNA topoisomerase II/histidine kinase"/>
    <property type="match status" value="1"/>
</dbReference>
<comment type="subcellular location">
    <subcellularLocation>
        <location evidence="2">Cell membrane</location>
        <topology evidence="2">Multi-pass membrane protein</topology>
    </subcellularLocation>
</comment>
<name>A0A6G6YAY7_9SPHN</name>
<keyword evidence="6" id="KW-0808">Transferase</keyword>
<evidence type="ECO:0000256" key="5">
    <source>
        <dbReference type="ARBA" id="ARBA00022553"/>
    </source>
</evidence>
<dbReference type="InterPro" id="IPR003660">
    <property type="entry name" value="HAMP_dom"/>
</dbReference>
<dbReference type="InterPro" id="IPR050980">
    <property type="entry name" value="2C_sensor_his_kinase"/>
</dbReference>
<evidence type="ECO:0000256" key="4">
    <source>
        <dbReference type="ARBA" id="ARBA00022475"/>
    </source>
</evidence>
<dbReference type="EC" id="2.7.13.3" evidence="3"/>
<dbReference type="SUPFAM" id="SSF47384">
    <property type="entry name" value="Homodimeric domain of signal transducing histidine kinase"/>
    <property type="match status" value="1"/>
</dbReference>
<dbReference type="Gene3D" id="3.30.565.10">
    <property type="entry name" value="Histidine kinase-like ATPase, C-terminal domain"/>
    <property type="match status" value="1"/>
</dbReference>
<dbReference type="AlphaFoldDB" id="A0A6G6YAY7"/>
<dbReference type="InterPro" id="IPR036890">
    <property type="entry name" value="HATPase_C_sf"/>
</dbReference>
<protein>
    <recommendedName>
        <fullName evidence="3">histidine kinase</fullName>
        <ecNumber evidence="3">2.7.13.3</ecNumber>
    </recommendedName>
</protein>
<dbReference type="PANTHER" id="PTHR44936">
    <property type="entry name" value="SENSOR PROTEIN CREC"/>
    <property type="match status" value="1"/>
</dbReference>
<dbReference type="EMBL" id="CP049109">
    <property type="protein sequence ID" value="QIG81868.1"/>
    <property type="molecule type" value="Genomic_DNA"/>
</dbReference>
<proteinExistence type="predicted"/>
<dbReference type="PROSITE" id="PS50885">
    <property type="entry name" value="HAMP"/>
    <property type="match status" value="1"/>
</dbReference>
<evidence type="ECO:0000259" key="13">
    <source>
        <dbReference type="PROSITE" id="PS50885"/>
    </source>
</evidence>
<keyword evidence="8" id="KW-0418">Kinase</keyword>
<feature type="region of interest" description="Disordered" evidence="10">
    <location>
        <begin position="96"/>
        <end position="130"/>
    </location>
</feature>
<evidence type="ECO:0000256" key="7">
    <source>
        <dbReference type="ARBA" id="ARBA00022741"/>
    </source>
</evidence>
<dbReference type="Pfam" id="PF00512">
    <property type="entry name" value="HisKA"/>
    <property type="match status" value="1"/>
</dbReference>
<dbReference type="PRINTS" id="PR00344">
    <property type="entry name" value="BCTRLSENSOR"/>
</dbReference>
<evidence type="ECO:0000256" key="1">
    <source>
        <dbReference type="ARBA" id="ARBA00000085"/>
    </source>
</evidence>
<dbReference type="CDD" id="cd00075">
    <property type="entry name" value="HATPase"/>
    <property type="match status" value="1"/>
</dbReference>
<dbReference type="Gene3D" id="6.10.340.10">
    <property type="match status" value="1"/>
</dbReference>
<evidence type="ECO:0000313" key="14">
    <source>
        <dbReference type="EMBL" id="QIG81868.1"/>
    </source>
</evidence>
<keyword evidence="15" id="KW-1185">Reference proteome</keyword>
<evidence type="ECO:0000256" key="8">
    <source>
        <dbReference type="ARBA" id="ARBA00022777"/>
    </source>
</evidence>
<keyword evidence="5" id="KW-0597">Phosphoprotein</keyword>
<dbReference type="InterPro" id="IPR003661">
    <property type="entry name" value="HisK_dim/P_dom"/>
</dbReference>
<gene>
    <name evidence="14" type="ORF">G5C33_08815</name>
</gene>
<dbReference type="PANTHER" id="PTHR44936:SF10">
    <property type="entry name" value="SENSOR PROTEIN RSTB"/>
    <property type="match status" value="1"/>
</dbReference>
<feature type="domain" description="HAMP" evidence="13">
    <location>
        <begin position="271"/>
        <end position="326"/>
    </location>
</feature>
<feature type="transmembrane region" description="Helical" evidence="11">
    <location>
        <begin position="251"/>
        <end position="269"/>
    </location>
</feature>
<dbReference type="SMART" id="SM00387">
    <property type="entry name" value="HATPase_c"/>
    <property type="match status" value="1"/>
</dbReference>
<dbReference type="CDD" id="cd00082">
    <property type="entry name" value="HisKA"/>
    <property type="match status" value="1"/>
</dbReference>
<evidence type="ECO:0000256" key="6">
    <source>
        <dbReference type="ARBA" id="ARBA00022679"/>
    </source>
</evidence>
<keyword evidence="7" id="KW-0547">Nucleotide-binding</keyword>
<dbReference type="GO" id="GO:0005524">
    <property type="term" value="F:ATP binding"/>
    <property type="evidence" value="ECO:0007669"/>
    <property type="project" value="UniProtKB-KW"/>
</dbReference>
<evidence type="ECO:0000313" key="15">
    <source>
        <dbReference type="Proteomes" id="UP000501568"/>
    </source>
</evidence>
<dbReference type="Pfam" id="PF00672">
    <property type="entry name" value="HAMP"/>
    <property type="match status" value="1"/>
</dbReference>
<dbReference type="KEGG" id="spzr:G5C33_08815"/>
<evidence type="ECO:0000256" key="9">
    <source>
        <dbReference type="ARBA" id="ARBA00022840"/>
    </source>
</evidence>
<evidence type="ECO:0000256" key="2">
    <source>
        <dbReference type="ARBA" id="ARBA00004651"/>
    </source>
</evidence>
<dbReference type="GO" id="GO:0005886">
    <property type="term" value="C:plasma membrane"/>
    <property type="evidence" value="ECO:0007669"/>
    <property type="project" value="UniProtKB-SubCell"/>
</dbReference>